<keyword evidence="1" id="KW-1133">Transmembrane helix</keyword>
<dbReference type="EMBL" id="JABULH010000002">
    <property type="protein sequence ID" value="NTS64923.1"/>
    <property type="molecule type" value="Genomic_DNA"/>
</dbReference>
<comment type="caution">
    <text evidence="2">The sequence shown here is derived from an EMBL/GenBank/DDBJ whole genome shotgun (WGS) entry which is preliminary data.</text>
</comment>
<dbReference type="Proteomes" id="UP000621447">
    <property type="component" value="Unassembled WGS sequence"/>
</dbReference>
<keyword evidence="1" id="KW-0472">Membrane</keyword>
<organism evidence="2 3">
    <name type="scientific">Sphingomonas hominis</name>
    <dbReference type="NCBI Taxonomy" id="2741495"/>
    <lineage>
        <taxon>Bacteria</taxon>
        <taxon>Pseudomonadati</taxon>
        <taxon>Pseudomonadota</taxon>
        <taxon>Alphaproteobacteria</taxon>
        <taxon>Sphingomonadales</taxon>
        <taxon>Sphingomonadaceae</taxon>
        <taxon>Sphingomonas</taxon>
    </lineage>
</organism>
<keyword evidence="3" id="KW-1185">Reference proteome</keyword>
<proteinExistence type="predicted"/>
<reference evidence="2 3" key="1">
    <citation type="submission" date="2020-06" db="EMBL/GenBank/DDBJ databases">
        <title>Sphingomonas hominis sp. nov., a member of the Sphingomonas, isolated from the hair of a 22-year-old girl.</title>
        <authorList>
            <person name="Zhang D.-F."/>
            <person name="Cui X.-W."/>
        </authorList>
    </citation>
    <scope>NUCLEOTIDE SEQUENCE [LARGE SCALE GENOMIC DNA]</scope>
    <source>
        <strain evidence="2 3">HHU CXW</strain>
    </source>
</reference>
<evidence type="ECO:0000313" key="3">
    <source>
        <dbReference type="Proteomes" id="UP000621447"/>
    </source>
</evidence>
<name>A0ABX2JEL3_9SPHN</name>
<keyword evidence="1" id="KW-0812">Transmembrane</keyword>
<protein>
    <submittedName>
        <fullName evidence="2">Uncharacterized protein</fullName>
    </submittedName>
</protein>
<gene>
    <name evidence="2" type="ORF">HRV97_07085</name>
</gene>
<feature type="transmembrane region" description="Helical" evidence="1">
    <location>
        <begin position="36"/>
        <end position="57"/>
    </location>
</feature>
<sequence length="60" mass="6304">MAEGAVAASCAGVAILASFRERRRVTRHDPDAVGWVDWNTVQMLALIGAAVALLVLAKGQ</sequence>
<accession>A0ABX2JEL3</accession>
<evidence type="ECO:0000313" key="2">
    <source>
        <dbReference type="EMBL" id="NTS64923.1"/>
    </source>
</evidence>
<evidence type="ECO:0000256" key="1">
    <source>
        <dbReference type="SAM" id="Phobius"/>
    </source>
</evidence>